<evidence type="ECO:0000256" key="7">
    <source>
        <dbReference type="RuleBase" id="RU004326"/>
    </source>
</evidence>
<dbReference type="PRINTS" id="PR00509">
    <property type="entry name" value="PGMPMM"/>
</dbReference>
<keyword evidence="5 7" id="KW-0460">Magnesium</keyword>
<feature type="domain" description="Alpha-D-phosphohexomutase C-terminal" evidence="8">
    <location>
        <begin position="521"/>
        <end position="562"/>
    </location>
</feature>
<dbReference type="GO" id="GO:0006166">
    <property type="term" value="P:purine ribonucleoside salvage"/>
    <property type="evidence" value="ECO:0007669"/>
    <property type="project" value="TreeGrafter"/>
</dbReference>
<dbReference type="eggNOG" id="COG1109">
    <property type="taxonomic scope" value="Bacteria"/>
</dbReference>
<dbReference type="InterPro" id="IPR005844">
    <property type="entry name" value="A-D-PHexomutase_a/b/a-I"/>
</dbReference>
<evidence type="ECO:0000313" key="13">
    <source>
        <dbReference type="Proteomes" id="UP000007383"/>
    </source>
</evidence>
<dbReference type="InterPro" id="IPR016055">
    <property type="entry name" value="A-D-PHexomutase_a/b/a-I/II/III"/>
</dbReference>
<dbReference type="InterPro" id="IPR005841">
    <property type="entry name" value="Alpha-D-phosphohexomutase_SF"/>
</dbReference>
<dbReference type="GO" id="GO:0000287">
    <property type="term" value="F:magnesium ion binding"/>
    <property type="evidence" value="ECO:0007669"/>
    <property type="project" value="InterPro"/>
</dbReference>
<dbReference type="RefSeq" id="WP_014454920.1">
    <property type="nucleotide sequence ID" value="NC_017098.1"/>
</dbReference>
<dbReference type="Pfam" id="PF02879">
    <property type="entry name" value="PGM_PMM_II"/>
    <property type="match status" value="1"/>
</dbReference>
<accession>H9UHD0</accession>
<dbReference type="InterPro" id="IPR005845">
    <property type="entry name" value="A-D-PHexomutase_a/b/a-II"/>
</dbReference>
<evidence type="ECO:0000259" key="10">
    <source>
        <dbReference type="Pfam" id="PF02879"/>
    </source>
</evidence>
<organism evidence="12 13">
    <name type="scientific">Spirochaeta africana (strain ATCC 700263 / DSM 8902 / Z-7692)</name>
    <dbReference type="NCBI Taxonomy" id="889378"/>
    <lineage>
        <taxon>Bacteria</taxon>
        <taxon>Pseudomonadati</taxon>
        <taxon>Spirochaetota</taxon>
        <taxon>Spirochaetia</taxon>
        <taxon>Spirochaetales</taxon>
        <taxon>Spirochaetaceae</taxon>
        <taxon>Spirochaeta</taxon>
    </lineage>
</organism>
<dbReference type="PATRIC" id="fig|889378.3.peg.833"/>
<dbReference type="HOGENOM" id="CLU_016950_0_0_12"/>
<dbReference type="GO" id="GO:0005975">
    <property type="term" value="P:carbohydrate metabolic process"/>
    <property type="evidence" value="ECO:0007669"/>
    <property type="project" value="InterPro"/>
</dbReference>
<dbReference type="InterPro" id="IPR005843">
    <property type="entry name" value="A-D-PHexomutase_C"/>
</dbReference>
<dbReference type="PANTHER" id="PTHR45745">
    <property type="entry name" value="PHOSPHOMANNOMUTASE 45A"/>
    <property type="match status" value="1"/>
</dbReference>
<dbReference type="SUPFAM" id="SSF53738">
    <property type="entry name" value="Phosphoglucomutase, first 3 domains"/>
    <property type="match status" value="3"/>
</dbReference>
<dbReference type="AlphaFoldDB" id="H9UHD0"/>
<feature type="domain" description="Alpha-D-phosphohexomutase alpha/beta/alpha" evidence="11">
    <location>
        <begin position="325"/>
        <end position="451"/>
    </location>
</feature>
<dbReference type="PROSITE" id="PS00710">
    <property type="entry name" value="PGM_PMM"/>
    <property type="match status" value="1"/>
</dbReference>
<comment type="cofactor">
    <cofactor evidence="1">
        <name>Mg(2+)</name>
        <dbReference type="ChEBI" id="CHEBI:18420"/>
    </cofactor>
</comment>
<dbReference type="Pfam" id="PF02878">
    <property type="entry name" value="PGM_PMM_I"/>
    <property type="match status" value="1"/>
</dbReference>
<comment type="similarity">
    <text evidence="2 7">Belongs to the phosphohexose mutase family.</text>
</comment>
<evidence type="ECO:0000259" key="9">
    <source>
        <dbReference type="Pfam" id="PF02878"/>
    </source>
</evidence>
<dbReference type="Pfam" id="PF02880">
    <property type="entry name" value="PGM_PMM_III"/>
    <property type="match status" value="1"/>
</dbReference>
<dbReference type="SUPFAM" id="SSF55957">
    <property type="entry name" value="Phosphoglucomutase, C-terminal domain"/>
    <property type="match status" value="1"/>
</dbReference>
<feature type="domain" description="Alpha-D-phosphohexomutase alpha/beta/alpha" evidence="9">
    <location>
        <begin position="47"/>
        <end position="182"/>
    </location>
</feature>
<name>H9UHD0_SPIAZ</name>
<evidence type="ECO:0000259" key="8">
    <source>
        <dbReference type="Pfam" id="PF00408"/>
    </source>
</evidence>
<keyword evidence="4 7" id="KW-0479">Metal-binding</keyword>
<feature type="domain" description="Alpha-D-phosphohexomutase alpha/beta/alpha" evidence="10">
    <location>
        <begin position="227"/>
        <end position="318"/>
    </location>
</feature>
<evidence type="ECO:0000256" key="5">
    <source>
        <dbReference type="ARBA" id="ARBA00022842"/>
    </source>
</evidence>
<evidence type="ECO:0000259" key="11">
    <source>
        <dbReference type="Pfam" id="PF02880"/>
    </source>
</evidence>
<dbReference type="InterPro" id="IPR016066">
    <property type="entry name" value="A-D-PHexomutase_CS"/>
</dbReference>
<protein>
    <submittedName>
        <fullName evidence="12">Phosphomannomutase</fullName>
    </submittedName>
</protein>
<keyword evidence="13" id="KW-1185">Reference proteome</keyword>
<evidence type="ECO:0000256" key="6">
    <source>
        <dbReference type="ARBA" id="ARBA00023235"/>
    </source>
</evidence>
<dbReference type="Gene3D" id="3.30.310.50">
    <property type="entry name" value="Alpha-D-phosphohexomutase, C-terminal domain"/>
    <property type="match status" value="1"/>
</dbReference>
<dbReference type="Pfam" id="PF00408">
    <property type="entry name" value="PGM_PMM_IV"/>
    <property type="match status" value="1"/>
</dbReference>
<dbReference type="CDD" id="cd05799">
    <property type="entry name" value="PGM2"/>
    <property type="match status" value="1"/>
</dbReference>
<evidence type="ECO:0000313" key="12">
    <source>
        <dbReference type="EMBL" id="AFG36923.1"/>
    </source>
</evidence>
<keyword evidence="3" id="KW-0597">Phosphoprotein</keyword>
<sequence length="591" mass="64453">MDTQTIRARAEEYIAQEDNAAFREEVQQLVNDGNMEELSDRFYTDLEFGTGGLRGVIGGGFNRMNTLVLRRATEGLARYVDANAGVAAPKAVIGHDNRRCSKEFALDAALVFAAHGIKTYLFEDLRPTPQVSFAVRELGCTVGIMITASHNPPEYNGYKVYWDDGAQVVAPHDAGIIAEVKQVSGSVPAMSREDALSKGLVEYLGQDFDRKFFRMALDNVVSPQLFAQHGQDLKIVYTPLHGTGAYPVEAVLNELQVPVTTVPEQRDPDTEFSTVASPNPEEAAALDMAVALAKQQNADIVMGTDPDADRLGIAVPDGDDWVLLNGNQLGTLLVDYIFSAHKAACSLPEKPVFANTVVTTELQNRIAESYGATTYRTLTGFKHIAGVIRNLELNPGTGTFLMGDEESYGFMFGTKVRDKDAISAVLLTAEMTLHHRVQGKTVMDRLREIYREFGWYREILVSKYFKGQSGLGIMQGLMETLRNNPPAAVGDARVVKVADYLSGETIDPAAGTRTRDIDLPSSNVLQFFGEDGTVVSARPSGTEPKIKFYASVHTAPGVEDAKAEQQLNAVIEKLQATIHGWIAAAEEAHAE</sequence>
<dbReference type="GO" id="GO:0008973">
    <property type="term" value="F:phosphopentomutase activity"/>
    <property type="evidence" value="ECO:0007669"/>
    <property type="project" value="TreeGrafter"/>
</dbReference>
<evidence type="ECO:0000256" key="3">
    <source>
        <dbReference type="ARBA" id="ARBA00022553"/>
    </source>
</evidence>
<evidence type="ECO:0000256" key="4">
    <source>
        <dbReference type="ARBA" id="ARBA00022723"/>
    </source>
</evidence>
<dbReference type="PANTHER" id="PTHR45745:SF1">
    <property type="entry name" value="PHOSPHOGLUCOMUTASE 2B-RELATED"/>
    <property type="match status" value="1"/>
</dbReference>
<reference evidence="13" key="1">
    <citation type="journal article" date="2013" name="Stand. Genomic Sci.">
        <title>Complete genome sequence of the halophilic bacterium Spirochaeta africana type strain (Z-7692(T)) from the alkaline Lake Magadi in the East African Rift.</title>
        <authorList>
            <person name="Liolos K."/>
            <person name="Abt B."/>
            <person name="Scheuner C."/>
            <person name="Teshima H."/>
            <person name="Held B."/>
            <person name="Lapidus A."/>
            <person name="Nolan M."/>
            <person name="Lucas S."/>
            <person name="Deshpande S."/>
            <person name="Cheng J.F."/>
            <person name="Tapia R."/>
            <person name="Goodwin L.A."/>
            <person name="Pitluck S."/>
            <person name="Pagani I."/>
            <person name="Ivanova N."/>
            <person name="Mavromatis K."/>
            <person name="Mikhailova N."/>
            <person name="Huntemann M."/>
            <person name="Pati A."/>
            <person name="Chen A."/>
            <person name="Palaniappan K."/>
            <person name="Land M."/>
            <person name="Rohde M."/>
            <person name="Tindall B.J."/>
            <person name="Detter J.C."/>
            <person name="Goker M."/>
            <person name="Bristow J."/>
            <person name="Eisen J.A."/>
            <person name="Markowitz V."/>
            <person name="Hugenholtz P."/>
            <person name="Woyke T."/>
            <person name="Klenk H.P."/>
            <person name="Kyrpides N.C."/>
        </authorList>
    </citation>
    <scope>NUCLEOTIDE SEQUENCE</scope>
    <source>
        <strain evidence="13">ATCC 700263 / DSM 8902 / Z-7692</strain>
    </source>
</reference>
<dbReference type="InterPro" id="IPR005846">
    <property type="entry name" value="A-D-PHexomutase_a/b/a-III"/>
</dbReference>
<dbReference type="EMBL" id="CP003282">
    <property type="protein sequence ID" value="AFG36923.1"/>
    <property type="molecule type" value="Genomic_DNA"/>
</dbReference>
<dbReference type="InterPro" id="IPR036900">
    <property type="entry name" value="A-D-PHexomutase_C_sf"/>
</dbReference>
<dbReference type="Gene3D" id="3.40.120.10">
    <property type="entry name" value="Alpha-D-Glucose-1,6-Bisphosphate, subunit A, domain 3"/>
    <property type="match status" value="3"/>
</dbReference>
<dbReference type="STRING" id="889378.Spiaf_0830"/>
<gene>
    <name evidence="12" type="ordered locus">Spiaf_0830</name>
</gene>
<evidence type="ECO:0000256" key="1">
    <source>
        <dbReference type="ARBA" id="ARBA00001946"/>
    </source>
</evidence>
<evidence type="ECO:0000256" key="2">
    <source>
        <dbReference type="ARBA" id="ARBA00010231"/>
    </source>
</evidence>
<dbReference type="KEGG" id="sfc:Spiaf_0830"/>
<dbReference type="Proteomes" id="UP000007383">
    <property type="component" value="Chromosome"/>
</dbReference>
<proteinExistence type="inferred from homology"/>
<keyword evidence="6" id="KW-0413">Isomerase</keyword>